<feature type="compositionally biased region" description="Polar residues" evidence="1">
    <location>
        <begin position="1"/>
        <end position="12"/>
    </location>
</feature>
<dbReference type="InParanoid" id="A0A2T2ZUF2"/>
<accession>A0A2T2ZUF2</accession>
<feature type="compositionally biased region" description="Pro residues" evidence="1">
    <location>
        <begin position="72"/>
        <end position="83"/>
    </location>
</feature>
<dbReference type="EMBL" id="KZ678677">
    <property type="protein sequence ID" value="PSR77035.1"/>
    <property type="molecule type" value="Genomic_DNA"/>
</dbReference>
<feature type="region of interest" description="Disordered" evidence="1">
    <location>
        <begin position="1"/>
        <end position="86"/>
    </location>
</feature>
<protein>
    <submittedName>
        <fullName evidence="2">Uncharacterized protein</fullName>
    </submittedName>
</protein>
<keyword evidence="3" id="KW-1185">Reference proteome</keyword>
<sequence length="332" mass="36634">MEDFGLQQQQDTILPDDTDIDFETDSDLAIDEDDDDDSDSDLARSATLAPESARAPLSTRPQPHPRLSLDFQPPPPPPPPPSPQRVCSMNTIILVPKEHDPHHHHHQQQLHSLPSFNALKKLRLSGAMLASLGNFYPQATFYIQRLRVGGTNKPTAAPSASSTRAFNIAGAALFQIQDLLNTDPSVLYRVTMVRVDAPHESYLGWCRETFGRGAPFTADAFCSLVDFGGSGENDGEGDGQGSGLLGRMMMFTVYSEEVQLHGWTIARQIPGKQYTLQDCLAILKVPEGLWPHITEFGDKTWVNGAEIPQHWVCADLSLANVKAKIRNVMRLD</sequence>
<evidence type="ECO:0000256" key="1">
    <source>
        <dbReference type="SAM" id="MobiDB-lite"/>
    </source>
</evidence>
<feature type="compositionally biased region" description="Acidic residues" evidence="1">
    <location>
        <begin position="14"/>
        <end position="40"/>
    </location>
</feature>
<dbReference type="AlphaFoldDB" id="A0A2T2ZUF2"/>
<proteinExistence type="predicted"/>
<evidence type="ECO:0000313" key="3">
    <source>
        <dbReference type="Proteomes" id="UP000241462"/>
    </source>
</evidence>
<reference evidence="2 3" key="1">
    <citation type="journal article" date="2018" name="Mycol. Prog.">
        <title>Coniella lustricola, a new species from submerged detritus.</title>
        <authorList>
            <person name="Raudabaugh D.B."/>
            <person name="Iturriaga T."/>
            <person name="Carver A."/>
            <person name="Mondo S."/>
            <person name="Pangilinan J."/>
            <person name="Lipzen A."/>
            <person name="He G."/>
            <person name="Amirebrahimi M."/>
            <person name="Grigoriev I.V."/>
            <person name="Miller A.N."/>
        </authorList>
    </citation>
    <scope>NUCLEOTIDE SEQUENCE [LARGE SCALE GENOMIC DNA]</scope>
    <source>
        <strain evidence="2 3">B22-T-1</strain>
    </source>
</reference>
<dbReference type="Proteomes" id="UP000241462">
    <property type="component" value="Unassembled WGS sequence"/>
</dbReference>
<name>A0A2T2ZUF2_9PEZI</name>
<dbReference type="OrthoDB" id="5226242at2759"/>
<organism evidence="2 3">
    <name type="scientific">Coniella lustricola</name>
    <dbReference type="NCBI Taxonomy" id="2025994"/>
    <lineage>
        <taxon>Eukaryota</taxon>
        <taxon>Fungi</taxon>
        <taxon>Dikarya</taxon>
        <taxon>Ascomycota</taxon>
        <taxon>Pezizomycotina</taxon>
        <taxon>Sordariomycetes</taxon>
        <taxon>Sordariomycetidae</taxon>
        <taxon>Diaporthales</taxon>
        <taxon>Schizoparmaceae</taxon>
        <taxon>Coniella</taxon>
    </lineage>
</organism>
<gene>
    <name evidence="2" type="ORF">BD289DRAFT_486648</name>
</gene>
<evidence type="ECO:0000313" key="2">
    <source>
        <dbReference type="EMBL" id="PSR77035.1"/>
    </source>
</evidence>